<proteinExistence type="predicted"/>
<evidence type="ECO:0000313" key="1">
    <source>
        <dbReference type="EMBL" id="GBP19738.1"/>
    </source>
</evidence>
<reference evidence="1 2" key="1">
    <citation type="journal article" date="2019" name="Commun. Biol.">
        <title>The bagworm genome reveals a unique fibroin gene that provides high tensile strength.</title>
        <authorList>
            <person name="Kono N."/>
            <person name="Nakamura H."/>
            <person name="Ohtoshi R."/>
            <person name="Tomita M."/>
            <person name="Numata K."/>
            <person name="Arakawa K."/>
        </authorList>
    </citation>
    <scope>NUCLEOTIDE SEQUENCE [LARGE SCALE GENOMIC DNA]</scope>
</reference>
<accession>A0A4C1U0K8</accession>
<dbReference type="AlphaFoldDB" id="A0A4C1U0K8"/>
<organism evidence="1 2">
    <name type="scientific">Eumeta variegata</name>
    <name type="common">Bagworm moth</name>
    <name type="synonym">Eumeta japonica</name>
    <dbReference type="NCBI Taxonomy" id="151549"/>
    <lineage>
        <taxon>Eukaryota</taxon>
        <taxon>Metazoa</taxon>
        <taxon>Ecdysozoa</taxon>
        <taxon>Arthropoda</taxon>
        <taxon>Hexapoda</taxon>
        <taxon>Insecta</taxon>
        <taxon>Pterygota</taxon>
        <taxon>Neoptera</taxon>
        <taxon>Endopterygota</taxon>
        <taxon>Lepidoptera</taxon>
        <taxon>Glossata</taxon>
        <taxon>Ditrysia</taxon>
        <taxon>Tineoidea</taxon>
        <taxon>Psychidae</taxon>
        <taxon>Oiketicinae</taxon>
        <taxon>Eumeta</taxon>
    </lineage>
</organism>
<dbReference type="EMBL" id="BGZK01000111">
    <property type="protein sequence ID" value="GBP19738.1"/>
    <property type="molecule type" value="Genomic_DNA"/>
</dbReference>
<comment type="caution">
    <text evidence="1">The sequence shown here is derived from an EMBL/GenBank/DDBJ whole genome shotgun (WGS) entry which is preliminary data.</text>
</comment>
<name>A0A4C1U0K8_EUMVA</name>
<evidence type="ECO:0000313" key="2">
    <source>
        <dbReference type="Proteomes" id="UP000299102"/>
    </source>
</evidence>
<dbReference type="Proteomes" id="UP000299102">
    <property type="component" value="Unassembled WGS sequence"/>
</dbReference>
<protein>
    <submittedName>
        <fullName evidence="1">Uncharacterized protein</fullName>
    </submittedName>
</protein>
<gene>
    <name evidence="1" type="ORF">EVAR_8898_1</name>
</gene>
<sequence length="104" mass="11559">MSENTDGPFPLYHPTLFSVYPGHLSSPHSPFHYLTLLPHSSLHFLLYQTTLPTMSSLFPSSVHSSFQPTHEAGNGYSFGIACIHGWRRSSTLMARLLVCPSTIL</sequence>
<keyword evidence="2" id="KW-1185">Reference proteome</keyword>